<dbReference type="Proteomes" id="UP000314294">
    <property type="component" value="Unassembled WGS sequence"/>
</dbReference>
<keyword evidence="2" id="KW-1185">Reference proteome</keyword>
<comment type="caution">
    <text evidence="1">The sequence shown here is derived from an EMBL/GenBank/DDBJ whole genome shotgun (WGS) entry which is preliminary data.</text>
</comment>
<sequence length="148" mass="16589">MFPTDSCGAGRDRLFFSAGLREETNRSLTKDVSHHLKCPAVCSYSVAQLWGDDFWRALAPRLVGPVVITRSPNTRFLIVKLARCLNVTLRAELETSPCSARREINKQMKAPHDIWGSGLITNPLTLHRQMAALETLTTCFYWPIDSGV</sequence>
<evidence type="ECO:0000313" key="2">
    <source>
        <dbReference type="Proteomes" id="UP000314294"/>
    </source>
</evidence>
<reference evidence="1 2" key="1">
    <citation type="submission" date="2019-03" db="EMBL/GenBank/DDBJ databases">
        <title>First draft genome of Liparis tanakae, snailfish: a comprehensive survey of snailfish specific genes.</title>
        <authorList>
            <person name="Kim W."/>
            <person name="Song I."/>
            <person name="Jeong J.-H."/>
            <person name="Kim D."/>
            <person name="Kim S."/>
            <person name="Ryu S."/>
            <person name="Song J.Y."/>
            <person name="Lee S.K."/>
        </authorList>
    </citation>
    <scope>NUCLEOTIDE SEQUENCE [LARGE SCALE GENOMIC DNA]</scope>
    <source>
        <tissue evidence="1">Muscle</tissue>
    </source>
</reference>
<name>A0A4Z2EZ97_9TELE</name>
<gene>
    <name evidence="1" type="ORF">EYF80_055637</name>
</gene>
<dbReference type="EMBL" id="SRLO01002019">
    <property type="protein sequence ID" value="TNN34205.1"/>
    <property type="molecule type" value="Genomic_DNA"/>
</dbReference>
<organism evidence="1 2">
    <name type="scientific">Liparis tanakae</name>
    <name type="common">Tanaka's snailfish</name>
    <dbReference type="NCBI Taxonomy" id="230148"/>
    <lineage>
        <taxon>Eukaryota</taxon>
        <taxon>Metazoa</taxon>
        <taxon>Chordata</taxon>
        <taxon>Craniata</taxon>
        <taxon>Vertebrata</taxon>
        <taxon>Euteleostomi</taxon>
        <taxon>Actinopterygii</taxon>
        <taxon>Neopterygii</taxon>
        <taxon>Teleostei</taxon>
        <taxon>Neoteleostei</taxon>
        <taxon>Acanthomorphata</taxon>
        <taxon>Eupercaria</taxon>
        <taxon>Perciformes</taxon>
        <taxon>Cottioidei</taxon>
        <taxon>Cottales</taxon>
        <taxon>Liparidae</taxon>
        <taxon>Liparis</taxon>
    </lineage>
</organism>
<proteinExistence type="predicted"/>
<accession>A0A4Z2EZ97</accession>
<evidence type="ECO:0000313" key="1">
    <source>
        <dbReference type="EMBL" id="TNN34205.1"/>
    </source>
</evidence>
<protein>
    <submittedName>
        <fullName evidence="1">Uncharacterized protein</fullName>
    </submittedName>
</protein>
<dbReference type="AlphaFoldDB" id="A0A4Z2EZ97"/>